<reference evidence="6 7" key="1">
    <citation type="journal article" date="2013" name="Int. J. Syst. Evol. Microbiol.">
        <title>Ilumatobacter nonamiense sp. nov. and Ilumatobacter coccineum sp. nov., isolated from seashore sand.</title>
        <authorList>
            <person name="Matsumoto A."/>
            <person name="Kasai H."/>
            <person name="Matsuo Y."/>
            <person name="Shizuri Y."/>
            <person name="Ichikawa N."/>
            <person name="Fujita N."/>
            <person name="Omura S."/>
            <person name="Takahashi Y."/>
        </authorList>
    </citation>
    <scope>NUCLEOTIDE SEQUENCE [LARGE SCALE GENOMIC DNA]</scope>
    <source>
        <strain evidence="7">NBRC 103263 / KCTC 29153 / YM16-304</strain>
    </source>
</reference>
<dbReference type="RefSeq" id="WP_015440422.1">
    <property type="nucleotide sequence ID" value="NC_020520.1"/>
</dbReference>
<name>A0A6C7E7N5_ILUCY</name>
<dbReference type="SUPFAM" id="SSF53822">
    <property type="entry name" value="Periplasmic binding protein-like I"/>
    <property type="match status" value="1"/>
</dbReference>
<feature type="region of interest" description="Disordered" evidence="3">
    <location>
        <begin position="25"/>
        <end position="114"/>
    </location>
</feature>
<evidence type="ECO:0000259" key="5">
    <source>
        <dbReference type="Pfam" id="PF13458"/>
    </source>
</evidence>
<accession>A0A6C7E7N5</accession>
<dbReference type="KEGG" id="aym:YM304_08610"/>
<evidence type="ECO:0000256" key="1">
    <source>
        <dbReference type="ARBA" id="ARBA00010062"/>
    </source>
</evidence>
<feature type="compositionally biased region" description="Acidic residues" evidence="3">
    <location>
        <begin position="45"/>
        <end position="78"/>
    </location>
</feature>
<keyword evidence="7" id="KW-1185">Reference proteome</keyword>
<feature type="signal peptide" evidence="4">
    <location>
        <begin position="1"/>
        <end position="24"/>
    </location>
</feature>
<gene>
    <name evidence="6" type="ORF">YM304_08610</name>
</gene>
<dbReference type="EMBL" id="AP012057">
    <property type="protein sequence ID" value="BAN01175.1"/>
    <property type="molecule type" value="Genomic_DNA"/>
</dbReference>
<protein>
    <recommendedName>
        <fullName evidence="5">Leucine-binding protein domain-containing protein</fullName>
    </recommendedName>
</protein>
<feature type="domain" description="Leucine-binding protein" evidence="5">
    <location>
        <begin position="283"/>
        <end position="440"/>
    </location>
</feature>
<dbReference type="InterPro" id="IPR028082">
    <property type="entry name" value="Peripla_BP_I"/>
</dbReference>
<dbReference type="Proteomes" id="UP000011863">
    <property type="component" value="Chromosome"/>
</dbReference>
<keyword evidence="2 4" id="KW-0732">Signal</keyword>
<dbReference type="InterPro" id="IPR028081">
    <property type="entry name" value="Leu-bd"/>
</dbReference>
<dbReference type="Gene3D" id="3.40.50.2300">
    <property type="match status" value="2"/>
</dbReference>
<evidence type="ECO:0000313" key="6">
    <source>
        <dbReference type="EMBL" id="BAN01175.1"/>
    </source>
</evidence>
<dbReference type="AlphaFoldDB" id="A0A6C7E7N5"/>
<evidence type="ECO:0000256" key="2">
    <source>
        <dbReference type="ARBA" id="ARBA00022729"/>
    </source>
</evidence>
<feature type="compositionally biased region" description="Low complexity" evidence="3">
    <location>
        <begin position="79"/>
        <end position="96"/>
    </location>
</feature>
<comment type="similarity">
    <text evidence="1">Belongs to the leucine-binding protein family.</text>
</comment>
<evidence type="ECO:0000313" key="7">
    <source>
        <dbReference type="Proteomes" id="UP000011863"/>
    </source>
</evidence>
<dbReference type="PANTHER" id="PTHR30483">
    <property type="entry name" value="LEUCINE-SPECIFIC-BINDING PROTEIN"/>
    <property type="match status" value="1"/>
</dbReference>
<dbReference type="InterPro" id="IPR051010">
    <property type="entry name" value="BCAA_transport"/>
</dbReference>
<evidence type="ECO:0000256" key="3">
    <source>
        <dbReference type="SAM" id="MobiDB-lite"/>
    </source>
</evidence>
<dbReference type="PROSITE" id="PS51257">
    <property type="entry name" value="PROKAR_LIPOPROTEIN"/>
    <property type="match status" value="1"/>
</dbReference>
<dbReference type="Pfam" id="PF13458">
    <property type="entry name" value="Peripla_BP_6"/>
    <property type="match status" value="1"/>
</dbReference>
<feature type="chain" id="PRO_5038383435" description="Leucine-binding protein domain-containing protein" evidence="4">
    <location>
        <begin position="25"/>
        <end position="499"/>
    </location>
</feature>
<dbReference type="OrthoDB" id="3666180at2"/>
<organism evidence="6 7">
    <name type="scientific">Ilumatobacter coccineus (strain NBRC 103263 / KCTC 29153 / YM16-304)</name>
    <dbReference type="NCBI Taxonomy" id="1313172"/>
    <lineage>
        <taxon>Bacteria</taxon>
        <taxon>Bacillati</taxon>
        <taxon>Actinomycetota</taxon>
        <taxon>Acidimicrobiia</taxon>
        <taxon>Acidimicrobiales</taxon>
        <taxon>Ilumatobacteraceae</taxon>
        <taxon>Ilumatobacter</taxon>
    </lineage>
</organism>
<evidence type="ECO:0000256" key="4">
    <source>
        <dbReference type="SAM" id="SignalP"/>
    </source>
</evidence>
<sequence>MKTRSTQRSKKVLALAFSFGLVAAACGSDDDGGDGDAPPATEAEAPAEEGEEAPAEEGEEAPAEESEEAPAEESEEGEAAPAEEPAGEIEAPTGEPIRIGVQNPEGDPNGSFPEYSASIQAAADYINAELGGLGGRPIEIELCKTVISPDDSQRCANELSASGVELAISTINFFGNHFGIYQGSGIPVVVSSAVTLGDFTSEGVYAIGAGGGCLGVHTGLVQIATDEIEELAGITVERVGVPWADTPPGVVCYNDLEAKPLDVINGTTPGESARAGERPELTYIGVPVAPATPDVTPQATEILAFDPDVIIFSAQGADCWNFVDALGRLGWSNDETPLILSGSCTDFDAIRAAGDLVKGIYVTTTQNGVLTPPEGLEGQHLDNATTYQTKAPEYGMPEDLVFTGFGGNGFSTMMNIWEIAQTIDGEVTGQAISDAFAATDGSMPAFGGSPLNCSAAPEPYTAVCTADISLNQWDGEKMVKVIEQASGLDLVAGTELRPG</sequence>
<proteinExistence type="inferred from homology"/>